<feature type="compositionally biased region" description="Basic residues" evidence="1">
    <location>
        <begin position="221"/>
        <end position="259"/>
    </location>
</feature>
<proteinExistence type="predicted"/>
<keyword evidence="2" id="KW-0732">Signal</keyword>
<gene>
    <name evidence="3" type="ORF">IWT25_01781</name>
</gene>
<dbReference type="Proteomes" id="UP000198414">
    <property type="component" value="Unassembled WGS sequence"/>
</dbReference>
<name>A0A1Z5IXH7_9LACO</name>
<evidence type="ECO:0000256" key="1">
    <source>
        <dbReference type="SAM" id="MobiDB-lite"/>
    </source>
</evidence>
<sequence length="358" mass="39520" precursor="true">MRKITKTILKSVLSVCLAGSTGFVITQTATPSTVAQAATVSKDTFNHDLDVMIQASNTVGGFVADNFGSDQIQNCKADPLDAYSSHEDGFPGIVNDIGSVLNYTNPVEFSDNRNAALANTKENVSVLMSIYNDFSGRFSSSDRATLSNDISKLNSSSYTTKNVFDKANAAEDFSDDLSDAIANYGNTLTKVTSSTTSPKKSGTTIPVVPANGANSNSKSSKTTKKVTKKKTSHKKSNKKKTSHKKTSHKKTNKKKTSHKKKVVKKSHFVWLKAKRTSKNNVRVTGKMKLYKKANAINIYFNKYDYQSAEFHAKHSTYSFKADMNYYKNKKFRVEVVLLQGQKNGFDKVIIPAKTVYYH</sequence>
<evidence type="ECO:0000256" key="2">
    <source>
        <dbReference type="SAM" id="SignalP"/>
    </source>
</evidence>
<feature type="chain" id="PRO_5038458034" evidence="2">
    <location>
        <begin position="27"/>
        <end position="358"/>
    </location>
</feature>
<dbReference type="EMBL" id="BCMI01000017">
    <property type="protein sequence ID" value="GAX06437.1"/>
    <property type="molecule type" value="Genomic_DNA"/>
</dbReference>
<dbReference type="RefSeq" id="WP_089121471.1">
    <property type="nucleotide sequence ID" value="NZ_BCMI01000017.1"/>
</dbReference>
<feature type="compositionally biased region" description="Low complexity" evidence="1">
    <location>
        <begin position="190"/>
        <end position="204"/>
    </location>
</feature>
<evidence type="ECO:0000313" key="4">
    <source>
        <dbReference type="Proteomes" id="UP000198414"/>
    </source>
</evidence>
<evidence type="ECO:0000313" key="3">
    <source>
        <dbReference type="EMBL" id="GAX06437.1"/>
    </source>
</evidence>
<reference evidence="3 4" key="1">
    <citation type="submission" date="2015-11" db="EMBL/GenBank/DDBJ databases">
        <title>Draft genome sequences of new species of the genus Lactobacillus isolated from orchardgrass silage.</title>
        <authorList>
            <person name="Tohno M."/>
            <person name="Tanizawa Y."/>
            <person name="Arita M."/>
        </authorList>
    </citation>
    <scope>NUCLEOTIDE SEQUENCE [LARGE SCALE GENOMIC DNA]</scope>
    <source>
        <strain evidence="3 4">IWT25</strain>
    </source>
</reference>
<organism evidence="3 4">
    <name type="scientific">Secundilactobacillus pentosiphilus</name>
    <dbReference type="NCBI Taxonomy" id="1714682"/>
    <lineage>
        <taxon>Bacteria</taxon>
        <taxon>Bacillati</taxon>
        <taxon>Bacillota</taxon>
        <taxon>Bacilli</taxon>
        <taxon>Lactobacillales</taxon>
        <taxon>Lactobacillaceae</taxon>
        <taxon>Secundilactobacillus</taxon>
    </lineage>
</organism>
<feature type="region of interest" description="Disordered" evidence="1">
    <location>
        <begin position="190"/>
        <end position="259"/>
    </location>
</feature>
<accession>A0A1Z5IXH7</accession>
<comment type="caution">
    <text evidence="3">The sequence shown here is derived from an EMBL/GenBank/DDBJ whole genome shotgun (WGS) entry which is preliminary data.</text>
</comment>
<feature type="signal peptide" evidence="2">
    <location>
        <begin position="1"/>
        <end position="26"/>
    </location>
</feature>
<protein>
    <submittedName>
        <fullName evidence="3">Uncharacterized protein</fullName>
    </submittedName>
</protein>
<dbReference type="AlphaFoldDB" id="A0A1Z5IXH7"/>